<evidence type="ECO:0000313" key="3">
    <source>
        <dbReference type="Proteomes" id="UP000198287"/>
    </source>
</evidence>
<keyword evidence="1" id="KW-1133">Transmembrane helix</keyword>
<sequence>MGFSSQLQSLQRVPNEQSWTPYYSTVGSFADEVVNFICLVGLVMAISIVLLWGTSFIILMGWTKSMNASGKKEDNLMSDMVNNNEYSNSGKVGANKRVLKSL</sequence>
<feature type="transmembrane region" description="Helical" evidence="1">
    <location>
        <begin position="33"/>
        <end position="62"/>
    </location>
</feature>
<name>A0A226EG98_FOLCA</name>
<evidence type="ECO:0000313" key="2">
    <source>
        <dbReference type="EMBL" id="OXA56248.1"/>
    </source>
</evidence>
<proteinExistence type="predicted"/>
<evidence type="ECO:0000256" key="1">
    <source>
        <dbReference type="SAM" id="Phobius"/>
    </source>
</evidence>
<gene>
    <name evidence="2" type="ORF">Fcan01_09122</name>
</gene>
<keyword evidence="1" id="KW-0472">Membrane</keyword>
<dbReference type="EMBL" id="LNIX01000004">
    <property type="protein sequence ID" value="OXA56248.1"/>
    <property type="molecule type" value="Genomic_DNA"/>
</dbReference>
<dbReference type="AlphaFoldDB" id="A0A226EG98"/>
<accession>A0A226EG98</accession>
<comment type="caution">
    <text evidence="2">The sequence shown here is derived from an EMBL/GenBank/DDBJ whole genome shotgun (WGS) entry which is preliminary data.</text>
</comment>
<organism evidence="2 3">
    <name type="scientific">Folsomia candida</name>
    <name type="common">Springtail</name>
    <dbReference type="NCBI Taxonomy" id="158441"/>
    <lineage>
        <taxon>Eukaryota</taxon>
        <taxon>Metazoa</taxon>
        <taxon>Ecdysozoa</taxon>
        <taxon>Arthropoda</taxon>
        <taxon>Hexapoda</taxon>
        <taxon>Collembola</taxon>
        <taxon>Entomobryomorpha</taxon>
        <taxon>Isotomoidea</taxon>
        <taxon>Isotomidae</taxon>
        <taxon>Proisotominae</taxon>
        <taxon>Folsomia</taxon>
    </lineage>
</organism>
<dbReference type="Proteomes" id="UP000198287">
    <property type="component" value="Unassembled WGS sequence"/>
</dbReference>
<keyword evidence="3" id="KW-1185">Reference proteome</keyword>
<reference evidence="2 3" key="1">
    <citation type="submission" date="2015-12" db="EMBL/GenBank/DDBJ databases">
        <title>The genome of Folsomia candida.</title>
        <authorList>
            <person name="Faddeeva A."/>
            <person name="Derks M.F."/>
            <person name="Anvar Y."/>
            <person name="Smit S."/>
            <person name="Van Straalen N."/>
            <person name="Roelofs D."/>
        </authorList>
    </citation>
    <scope>NUCLEOTIDE SEQUENCE [LARGE SCALE GENOMIC DNA]</scope>
    <source>
        <strain evidence="2 3">VU population</strain>
        <tissue evidence="2">Whole body</tissue>
    </source>
</reference>
<protein>
    <submittedName>
        <fullName evidence="2">Uncharacterized protein</fullName>
    </submittedName>
</protein>
<keyword evidence="1" id="KW-0812">Transmembrane</keyword>